<dbReference type="InterPro" id="IPR005467">
    <property type="entry name" value="His_kinase_dom"/>
</dbReference>
<evidence type="ECO:0000256" key="2">
    <source>
        <dbReference type="ARBA" id="ARBA00012438"/>
    </source>
</evidence>
<dbReference type="GO" id="GO:0007234">
    <property type="term" value="P:osmosensory signaling via phosphorelay pathway"/>
    <property type="evidence" value="ECO:0007669"/>
    <property type="project" value="TreeGrafter"/>
</dbReference>
<dbReference type="InterPro" id="IPR036890">
    <property type="entry name" value="HATPase_C_sf"/>
</dbReference>
<dbReference type="GO" id="GO:0005524">
    <property type="term" value="F:ATP binding"/>
    <property type="evidence" value="ECO:0007669"/>
    <property type="project" value="UniProtKB-KW"/>
</dbReference>
<organism evidence="9 10">
    <name type="scientific">Vibrio parahaemolyticus</name>
    <dbReference type="NCBI Taxonomy" id="670"/>
    <lineage>
        <taxon>Bacteria</taxon>
        <taxon>Pseudomonadati</taxon>
        <taxon>Pseudomonadota</taxon>
        <taxon>Gammaproteobacteria</taxon>
        <taxon>Vibrionales</taxon>
        <taxon>Vibrionaceae</taxon>
        <taxon>Vibrio</taxon>
    </lineage>
</organism>
<name>A0A7Y0S4U3_VIBPH</name>
<evidence type="ECO:0000256" key="3">
    <source>
        <dbReference type="ARBA" id="ARBA00022679"/>
    </source>
</evidence>
<accession>A0A7Y0S4U3</accession>
<evidence type="ECO:0000256" key="7">
    <source>
        <dbReference type="ARBA" id="ARBA00023012"/>
    </source>
</evidence>
<dbReference type="InterPro" id="IPR050351">
    <property type="entry name" value="BphY/WalK/GraS-like"/>
</dbReference>
<evidence type="ECO:0000256" key="4">
    <source>
        <dbReference type="ARBA" id="ARBA00022741"/>
    </source>
</evidence>
<evidence type="ECO:0000256" key="5">
    <source>
        <dbReference type="ARBA" id="ARBA00022777"/>
    </source>
</evidence>
<evidence type="ECO:0000259" key="8">
    <source>
        <dbReference type="PROSITE" id="PS50109"/>
    </source>
</evidence>
<sequence length="719" mass="80946">MVQNNKDSKPLIQPFKANAHLLKLLGDELIGDDRLAVFELVKNAYDANATSVDVTLNLSSDNPNIIIWDHAGFGMTQDDILNKWMEIGTNSKRSKNKVRTPAPLNRLPLGEKGVGRLAVHKLGKQLTINTRAKNSPEHQITIDWPKLIGEAQYIEDTRVSITPLDTPKYFVSETGTRIEISDLNNTHWTRGDLRRLKRLLTSLISPFKSVSDFDVKLEVPGRERDVADLLEAQDILDKALWTYDFIIDEDGQFSSTYAFNPPQTFKELASSSLEIKDEKLELLEPSKEEELAREELIRESLLLRPEDLKGIGPISGTFYIFMKSPAVLNAVGSPQLIKEYLKEQSGVRVYRDGIRVFNYGEGKDDWLGLNAGRINMPGQKIDTGMVIGGIDLNLEDSSGLNEKTNREGFDENDTYKRYRWIVASVVEDFHLKHRKDREALDMYLKGDVKDASPATTRFAESIEDIKKTIKKHKLEEEMSSKVAQIESDYHQMREVTLSSGIAGINLAVIFHEVERGVDDLNESIRQSDDYDTLLKRAEHLAELLEGFAPLLRRNEQKTFNIKALTQKIVKLNQHRFEHHNVAISCPINTDESDSFEVTAPYGLLQATLTNLIDNSIHWTNLKAEKEGSGFKPAIRIDSLPNWFKEGPALVVMDNGPGFSLTPEEAIQPFKTSRPGGMGVGLYYSDKVMETIGGRLQICSPEDLDLPEAYQGAAVVMIFS</sequence>
<dbReference type="EC" id="2.7.13.3" evidence="2"/>
<reference evidence="9 10" key="1">
    <citation type="submission" date="2020-04" db="EMBL/GenBank/DDBJ databases">
        <title>Whole-genome sequencing of Vibrio spp. from China reveals different genetic environments of blaCTX-M-14 among diverse lineages.</title>
        <authorList>
            <person name="Zheng Z."/>
            <person name="Ye L."/>
            <person name="Chen S."/>
        </authorList>
    </citation>
    <scope>NUCLEOTIDE SEQUENCE [LARGE SCALE GENOMIC DNA]</scope>
    <source>
        <strain evidence="9 10">Vb0574</strain>
    </source>
</reference>
<gene>
    <name evidence="9" type="ORF">HKB21_12325</name>
</gene>
<evidence type="ECO:0000313" key="10">
    <source>
        <dbReference type="Proteomes" id="UP000555836"/>
    </source>
</evidence>
<keyword evidence="7" id="KW-0902">Two-component regulatory system</keyword>
<dbReference type="PANTHER" id="PTHR42878:SF7">
    <property type="entry name" value="SENSOR HISTIDINE KINASE GLRK"/>
    <property type="match status" value="1"/>
</dbReference>
<keyword evidence="4" id="KW-0547">Nucleotide-binding</keyword>
<comment type="caution">
    <text evidence="9">The sequence shown here is derived from an EMBL/GenBank/DDBJ whole genome shotgun (WGS) entry which is preliminary data.</text>
</comment>
<evidence type="ECO:0000256" key="1">
    <source>
        <dbReference type="ARBA" id="ARBA00000085"/>
    </source>
</evidence>
<feature type="domain" description="Histidine kinase" evidence="8">
    <location>
        <begin position="508"/>
        <end position="719"/>
    </location>
</feature>
<dbReference type="EMBL" id="JABCLD010001111">
    <property type="protein sequence ID" value="NMU26406.1"/>
    <property type="molecule type" value="Genomic_DNA"/>
</dbReference>
<evidence type="ECO:0000256" key="6">
    <source>
        <dbReference type="ARBA" id="ARBA00022840"/>
    </source>
</evidence>
<keyword evidence="5 9" id="KW-0418">Kinase</keyword>
<dbReference type="GO" id="GO:0000156">
    <property type="term" value="F:phosphorelay response regulator activity"/>
    <property type="evidence" value="ECO:0007669"/>
    <property type="project" value="TreeGrafter"/>
</dbReference>
<dbReference type="GO" id="GO:0030295">
    <property type="term" value="F:protein kinase activator activity"/>
    <property type="evidence" value="ECO:0007669"/>
    <property type="project" value="TreeGrafter"/>
</dbReference>
<dbReference type="SUPFAM" id="SSF55874">
    <property type="entry name" value="ATPase domain of HSP90 chaperone/DNA topoisomerase II/histidine kinase"/>
    <property type="match status" value="2"/>
</dbReference>
<proteinExistence type="predicted"/>
<protein>
    <recommendedName>
        <fullName evidence="2">histidine kinase</fullName>
        <ecNumber evidence="2">2.7.13.3</ecNumber>
    </recommendedName>
</protein>
<dbReference type="PROSITE" id="PS50109">
    <property type="entry name" value="HIS_KIN"/>
    <property type="match status" value="1"/>
</dbReference>
<dbReference type="Pfam" id="PF02518">
    <property type="entry name" value="HATPase_c"/>
    <property type="match status" value="1"/>
</dbReference>
<evidence type="ECO:0000313" key="9">
    <source>
        <dbReference type="EMBL" id="NMU26406.1"/>
    </source>
</evidence>
<dbReference type="Pfam" id="PF13589">
    <property type="entry name" value="HATPase_c_3"/>
    <property type="match status" value="1"/>
</dbReference>
<dbReference type="RefSeq" id="WP_069484939.1">
    <property type="nucleotide sequence ID" value="NZ_CP046762.1"/>
</dbReference>
<dbReference type="GO" id="GO:0004673">
    <property type="term" value="F:protein histidine kinase activity"/>
    <property type="evidence" value="ECO:0007669"/>
    <property type="project" value="UniProtKB-EC"/>
</dbReference>
<dbReference type="PANTHER" id="PTHR42878">
    <property type="entry name" value="TWO-COMPONENT HISTIDINE KINASE"/>
    <property type="match status" value="1"/>
</dbReference>
<dbReference type="AlphaFoldDB" id="A0A7Y0S4U3"/>
<dbReference type="InterPro" id="IPR003594">
    <property type="entry name" value="HATPase_dom"/>
</dbReference>
<keyword evidence="6" id="KW-0067">ATP-binding</keyword>
<keyword evidence="3" id="KW-0808">Transferase</keyword>
<dbReference type="Gene3D" id="3.30.565.10">
    <property type="entry name" value="Histidine kinase-like ATPase, C-terminal domain"/>
    <property type="match status" value="2"/>
</dbReference>
<comment type="catalytic activity">
    <reaction evidence="1">
        <text>ATP + protein L-histidine = ADP + protein N-phospho-L-histidine.</text>
        <dbReference type="EC" id="2.7.13.3"/>
    </reaction>
</comment>
<dbReference type="Proteomes" id="UP000555836">
    <property type="component" value="Unassembled WGS sequence"/>
</dbReference>